<keyword evidence="1" id="KW-1185">Reference proteome</keyword>
<sequence>WGVQVFDRFTIVLHIFRCHARTKEARLQLALAELPLLRANLKKDPSQLDQQGRGSRYIMGSGETFLQERQRLLKDREARIRKALRKLAVKRRLLRGQRQRRELPTVAVVGYTNSGTRPPSLQDVIVHVRDVSHPETELQKASVLSALHGLRLPAPLLGSLVEVHNKVDLVPGYRPAEPGALAVSALLGQGLQDLRRALEAAVLKATGRRLLTLRIPLHGAQLRSGRGGAQWASGPGLAGAQLS</sequence>
<dbReference type="RefSeq" id="XP_045146764.1">
    <property type="nucleotide sequence ID" value="XM_045290829.1"/>
</dbReference>
<name>A0AC55D4T8_ECHTE</name>
<protein>
    <submittedName>
        <fullName evidence="2">GTP-binding protein 6</fullName>
    </submittedName>
</protein>
<reference evidence="2" key="1">
    <citation type="submission" date="2025-08" db="UniProtKB">
        <authorList>
            <consortium name="RefSeq"/>
        </authorList>
    </citation>
    <scope>IDENTIFICATION</scope>
</reference>
<dbReference type="Proteomes" id="UP000694863">
    <property type="component" value="Unplaced"/>
</dbReference>
<organism evidence="1 2">
    <name type="scientific">Echinops telfairi</name>
    <name type="common">Lesser hedgehog tenrec</name>
    <dbReference type="NCBI Taxonomy" id="9371"/>
    <lineage>
        <taxon>Eukaryota</taxon>
        <taxon>Metazoa</taxon>
        <taxon>Chordata</taxon>
        <taxon>Craniata</taxon>
        <taxon>Vertebrata</taxon>
        <taxon>Euteleostomi</taxon>
        <taxon>Mammalia</taxon>
        <taxon>Eutheria</taxon>
        <taxon>Afrotheria</taxon>
        <taxon>Tenrecidae</taxon>
        <taxon>Tenrecinae</taxon>
        <taxon>Echinops</taxon>
    </lineage>
</organism>
<evidence type="ECO:0000313" key="2">
    <source>
        <dbReference type="RefSeq" id="XP_045146764.1"/>
    </source>
</evidence>
<feature type="non-terminal residue" evidence="2">
    <location>
        <position position="1"/>
    </location>
</feature>
<gene>
    <name evidence="2" type="primary">GTPBP6</name>
</gene>
<accession>A0AC55D4T8</accession>
<proteinExistence type="predicted"/>
<evidence type="ECO:0000313" key="1">
    <source>
        <dbReference type="Proteomes" id="UP000694863"/>
    </source>
</evidence>